<evidence type="ECO:0000313" key="2">
    <source>
        <dbReference type="Proteomes" id="UP000427769"/>
    </source>
</evidence>
<gene>
    <name evidence="1" type="ORF">DSCW_45260</name>
</gene>
<proteinExistence type="predicted"/>
<organism evidence="1 2">
    <name type="scientific">Desulfosarcina widdelii</name>
    <dbReference type="NCBI Taxonomy" id="947919"/>
    <lineage>
        <taxon>Bacteria</taxon>
        <taxon>Pseudomonadati</taxon>
        <taxon>Thermodesulfobacteriota</taxon>
        <taxon>Desulfobacteria</taxon>
        <taxon>Desulfobacterales</taxon>
        <taxon>Desulfosarcinaceae</taxon>
        <taxon>Desulfosarcina</taxon>
    </lineage>
</organism>
<dbReference type="Proteomes" id="UP000427769">
    <property type="component" value="Chromosome"/>
</dbReference>
<reference evidence="1 2" key="1">
    <citation type="submission" date="2019-11" db="EMBL/GenBank/DDBJ databases">
        <title>Comparative genomics of hydrocarbon-degrading Desulfosarcina strains.</title>
        <authorList>
            <person name="Watanabe M."/>
            <person name="Kojima H."/>
            <person name="Fukui M."/>
        </authorList>
    </citation>
    <scope>NUCLEOTIDE SEQUENCE [LARGE SCALE GENOMIC DNA]</scope>
    <source>
        <strain evidence="1 2">PP31</strain>
    </source>
</reference>
<protein>
    <submittedName>
        <fullName evidence="1">Uncharacterized protein</fullName>
    </submittedName>
</protein>
<sequence length="59" mass="7133">MFFAGGLTTMVVILSKEKYRDSFYLFETIDDLSVIGLWHKFWRMIRVEQHSFVDSWINQ</sequence>
<dbReference type="EMBL" id="AP021875">
    <property type="protein sequence ID" value="BBO77109.1"/>
    <property type="molecule type" value="Genomic_DNA"/>
</dbReference>
<name>A0A5K7ZAC3_9BACT</name>
<keyword evidence="2" id="KW-1185">Reference proteome</keyword>
<dbReference type="KEGG" id="dwd:DSCW_45260"/>
<dbReference type="AlphaFoldDB" id="A0A5K7ZAC3"/>
<accession>A0A5K7ZAC3</accession>
<evidence type="ECO:0000313" key="1">
    <source>
        <dbReference type="EMBL" id="BBO77109.1"/>
    </source>
</evidence>